<accession>A0ABS7RN86</accession>
<keyword evidence="3" id="KW-1185">Reference proteome</keyword>
<dbReference type="Pfam" id="PF01510">
    <property type="entry name" value="Amidase_2"/>
    <property type="match status" value="1"/>
</dbReference>
<comment type="caution">
    <text evidence="2">The sequence shown here is derived from an EMBL/GenBank/DDBJ whole genome shotgun (WGS) entry which is preliminary data.</text>
</comment>
<dbReference type="Proteomes" id="UP000754710">
    <property type="component" value="Unassembled WGS sequence"/>
</dbReference>
<dbReference type="InterPro" id="IPR036505">
    <property type="entry name" value="Amidase/PGRP_sf"/>
</dbReference>
<reference evidence="2 3" key="1">
    <citation type="submission" date="2021-08" db="EMBL/GenBank/DDBJ databases">
        <title>Nocardioides bacterium WL0053 sp. nov., isolated from the sediment.</title>
        <authorList>
            <person name="Wang L."/>
            <person name="Zhang D."/>
            <person name="Zhang A."/>
        </authorList>
    </citation>
    <scope>NUCLEOTIDE SEQUENCE [LARGE SCALE GENOMIC DNA]</scope>
    <source>
        <strain evidence="2 3">WL0053</strain>
    </source>
</reference>
<evidence type="ECO:0000259" key="1">
    <source>
        <dbReference type="SMART" id="SM00644"/>
    </source>
</evidence>
<dbReference type="RefSeq" id="WP_221026314.1">
    <property type="nucleotide sequence ID" value="NZ_JAIEZQ010000003.1"/>
</dbReference>
<feature type="domain" description="N-acetylmuramoyl-L-alanine amidase" evidence="1">
    <location>
        <begin position="27"/>
        <end position="187"/>
    </location>
</feature>
<dbReference type="InterPro" id="IPR002502">
    <property type="entry name" value="Amidase_domain"/>
</dbReference>
<sequence length="271" mass="29745">MAEPMTPDEVVRALTHWRVPFRRVDGWRTRNRNKVGPWGPVYGLVVHHTGDDADDKIDLDLIVRGRAGLPGPLAQFGCDDDGTIWLVACGRANHAGGGDPRVLGAVIEESYGGYPPKSREHTGSDGSTDGNNNFYGVETFYSGSKAPTAQARRSLVLLAAAICHHHGWSAKSVIGHKEWSDWKSDPGHVDMKAFRKAVARRLREGPPNPVDQDVYLERAARRLRAASIHLVLADQNLKRAIDEGAKVRVIRGRTRASAEATKEDAARLGRQ</sequence>
<evidence type="ECO:0000313" key="3">
    <source>
        <dbReference type="Proteomes" id="UP000754710"/>
    </source>
</evidence>
<name>A0ABS7RN86_9ACTN</name>
<evidence type="ECO:0000313" key="2">
    <source>
        <dbReference type="EMBL" id="MBY9076516.1"/>
    </source>
</evidence>
<dbReference type="Gene3D" id="3.40.80.10">
    <property type="entry name" value="Peptidoglycan recognition protein-like"/>
    <property type="match status" value="1"/>
</dbReference>
<dbReference type="SUPFAM" id="SSF55846">
    <property type="entry name" value="N-acetylmuramoyl-L-alanine amidase-like"/>
    <property type="match status" value="1"/>
</dbReference>
<gene>
    <name evidence="2" type="ORF">K1X13_16905</name>
</gene>
<dbReference type="SMART" id="SM00644">
    <property type="entry name" value="Ami_2"/>
    <property type="match status" value="1"/>
</dbReference>
<proteinExistence type="predicted"/>
<dbReference type="CDD" id="cd06583">
    <property type="entry name" value="PGRP"/>
    <property type="match status" value="1"/>
</dbReference>
<protein>
    <submittedName>
        <fullName evidence="2">N-acetylmuramoyl-L-alanine amidase</fullName>
    </submittedName>
</protein>
<dbReference type="EMBL" id="JAIEZQ010000003">
    <property type="protein sequence ID" value="MBY9076516.1"/>
    <property type="molecule type" value="Genomic_DNA"/>
</dbReference>
<organism evidence="2 3">
    <name type="scientific">Nocardioides jiangsuensis</name>
    <dbReference type="NCBI Taxonomy" id="2866161"/>
    <lineage>
        <taxon>Bacteria</taxon>
        <taxon>Bacillati</taxon>
        <taxon>Actinomycetota</taxon>
        <taxon>Actinomycetes</taxon>
        <taxon>Propionibacteriales</taxon>
        <taxon>Nocardioidaceae</taxon>
        <taxon>Nocardioides</taxon>
    </lineage>
</organism>